<name>A0A6N4VJU6_9MYCO</name>
<dbReference type="AlphaFoldDB" id="A0A6N4VJU6"/>
<gene>
    <name evidence="1" type="ORF">MPOR_55190</name>
</gene>
<evidence type="ECO:0000313" key="1">
    <source>
        <dbReference type="EMBL" id="BBX54493.1"/>
    </source>
</evidence>
<keyword evidence="1" id="KW-0614">Plasmid</keyword>
<sequence length="132" mass="14694">MRDATAQTLHGHFLGLIPSTKVVHKGRKPDVTMKTRTPKILVFDVAPSRLMEMSVDYYRECQIAGAGSVEVDVADDDTTIVSATRYLPADADVAAVVHDGVLQVLCTRAHRAPIVMCEFPEWTNYTVHRSRR</sequence>
<protein>
    <submittedName>
        <fullName evidence="1">Uncharacterized protein</fullName>
    </submittedName>
</protein>
<reference evidence="1 2" key="1">
    <citation type="journal article" date="2019" name="Emerg. Microbes Infect.">
        <title>Comprehensive subspecies identification of 175 nontuberculous mycobacteria species based on 7547 genomic profiles.</title>
        <authorList>
            <person name="Matsumoto Y."/>
            <person name="Kinjo T."/>
            <person name="Motooka D."/>
            <person name="Nabeya D."/>
            <person name="Jung N."/>
            <person name="Uechi K."/>
            <person name="Horii T."/>
            <person name="Iida T."/>
            <person name="Fujita J."/>
            <person name="Nakamura S."/>
        </authorList>
    </citation>
    <scope>NUCLEOTIDE SEQUENCE [LARGE SCALE GENOMIC DNA]</scope>
    <source>
        <strain evidence="1 2">JCM 12603</strain>
        <plasmid evidence="2">pjcm12603 dna</plasmid>
    </source>
</reference>
<dbReference type="KEGG" id="mpof:MPOR_55190"/>
<organism evidence="1 2">
    <name type="scientific">Mycolicibacterium poriferae</name>
    <dbReference type="NCBI Taxonomy" id="39694"/>
    <lineage>
        <taxon>Bacteria</taxon>
        <taxon>Bacillati</taxon>
        <taxon>Actinomycetota</taxon>
        <taxon>Actinomycetes</taxon>
        <taxon>Mycobacteriales</taxon>
        <taxon>Mycobacteriaceae</taxon>
        <taxon>Mycolicibacterium</taxon>
    </lineage>
</organism>
<dbReference type="Proteomes" id="UP000466785">
    <property type="component" value="Plasmid pJCM12603"/>
</dbReference>
<proteinExistence type="predicted"/>
<accession>A0A6N4VJU6</accession>
<geneLocation type="plasmid" evidence="2">
    <name>pjcm12603 dna</name>
</geneLocation>
<evidence type="ECO:0000313" key="2">
    <source>
        <dbReference type="Proteomes" id="UP000466785"/>
    </source>
</evidence>
<dbReference type="EMBL" id="AP022571">
    <property type="protein sequence ID" value="BBX54493.1"/>
    <property type="molecule type" value="Genomic_DNA"/>
</dbReference>
<keyword evidence="2" id="KW-1185">Reference proteome</keyword>